<accession>A0AAW1E5H0</accession>
<dbReference type="AlphaFoldDB" id="A0AAW1E5H0"/>
<reference evidence="2 3" key="1">
    <citation type="journal article" date="2024" name="Genome Biol. Evol.">
        <title>Chromosome-level genome assembly of the viviparous eelpout Zoarces viviparus.</title>
        <authorList>
            <person name="Fuhrmann N."/>
            <person name="Brasseur M.V."/>
            <person name="Bakowski C.E."/>
            <person name="Podsiadlowski L."/>
            <person name="Prost S."/>
            <person name="Krehenwinkel H."/>
            <person name="Mayer C."/>
        </authorList>
    </citation>
    <scope>NUCLEOTIDE SEQUENCE [LARGE SCALE GENOMIC DNA]</scope>
    <source>
        <strain evidence="2">NO-MEL_2022_Ind0_liver</strain>
    </source>
</reference>
<organism evidence="2 3">
    <name type="scientific">Zoarces viviparus</name>
    <name type="common">Viviparous eelpout</name>
    <name type="synonym">Blennius viviparus</name>
    <dbReference type="NCBI Taxonomy" id="48416"/>
    <lineage>
        <taxon>Eukaryota</taxon>
        <taxon>Metazoa</taxon>
        <taxon>Chordata</taxon>
        <taxon>Craniata</taxon>
        <taxon>Vertebrata</taxon>
        <taxon>Euteleostomi</taxon>
        <taxon>Actinopterygii</taxon>
        <taxon>Neopterygii</taxon>
        <taxon>Teleostei</taxon>
        <taxon>Neoteleostei</taxon>
        <taxon>Acanthomorphata</taxon>
        <taxon>Eupercaria</taxon>
        <taxon>Perciformes</taxon>
        <taxon>Cottioidei</taxon>
        <taxon>Zoarcales</taxon>
        <taxon>Zoarcidae</taxon>
        <taxon>Zoarcinae</taxon>
        <taxon>Zoarces</taxon>
    </lineage>
</organism>
<keyword evidence="3" id="KW-1185">Reference proteome</keyword>
<dbReference type="EMBL" id="JBCEZU010000550">
    <property type="protein sequence ID" value="KAK9517480.1"/>
    <property type="molecule type" value="Genomic_DNA"/>
</dbReference>
<feature type="compositionally biased region" description="Basic and acidic residues" evidence="1">
    <location>
        <begin position="84"/>
        <end position="97"/>
    </location>
</feature>
<name>A0AAW1E5H0_ZOAVI</name>
<evidence type="ECO:0000256" key="1">
    <source>
        <dbReference type="SAM" id="MobiDB-lite"/>
    </source>
</evidence>
<comment type="caution">
    <text evidence="2">The sequence shown here is derived from an EMBL/GenBank/DDBJ whole genome shotgun (WGS) entry which is preliminary data.</text>
</comment>
<feature type="region of interest" description="Disordered" evidence="1">
    <location>
        <begin position="1"/>
        <end position="149"/>
    </location>
</feature>
<dbReference type="Proteomes" id="UP001488805">
    <property type="component" value="Unassembled WGS sequence"/>
</dbReference>
<sequence length="149" mass="16031">MSVSPRRTTAWLPLEGGSHSRFRVPRRGGGGPGRDPPDPPKAPLSPPLERRVGLTHKGRGQRGETEVHRQPRPLMRARRAPHPGPREGAGEGGKEETPTEGEASPTRAPAPHRASRSLHLGGRRLVPATAPTAETRASPIDYKATLRQA</sequence>
<gene>
    <name evidence="2" type="ORF">VZT92_023979</name>
</gene>
<protein>
    <submittedName>
        <fullName evidence="2">Uncharacterized protein</fullName>
    </submittedName>
</protein>
<proteinExistence type="predicted"/>
<evidence type="ECO:0000313" key="2">
    <source>
        <dbReference type="EMBL" id="KAK9517480.1"/>
    </source>
</evidence>
<evidence type="ECO:0000313" key="3">
    <source>
        <dbReference type="Proteomes" id="UP001488805"/>
    </source>
</evidence>